<dbReference type="PANTHER" id="PTHR45713">
    <property type="entry name" value="FTP DOMAIN-CONTAINING PROTEIN"/>
    <property type="match status" value="1"/>
</dbReference>
<comment type="subunit">
    <text evidence="4">Homotrimer.</text>
</comment>
<evidence type="ECO:0000256" key="5">
    <source>
        <dbReference type="ARBA" id="ARBA00022525"/>
    </source>
</evidence>
<comment type="similarity">
    <text evidence="3">Belongs to the fucolectin family.</text>
</comment>
<keyword evidence="6" id="KW-0479">Metal-binding</keyword>
<evidence type="ECO:0000256" key="7">
    <source>
        <dbReference type="ARBA" id="ARBA00022734"/>
    </source>
</evidence>
<gene>
    <name evidence="11" type="ORF">AMECASPLE_025061</name>
</gene>
<evidence type="ECO:0000313" key="12">
    <source>
        <dbReference type="Proteomes" id="UP001469553"/>
    </source>
</evidence>
<evidence type="ECO:0000256" key="3">
    <source>
        <dbReference type="ARBA" id="ARBA00010147"/>
    </source>
</evidence>
<dbReference type="Proteomes" id="UP001469553">
    <property type="component" value="Unassembled WGS sequence"/>
</dbReference>
<dbReference type="InterPro" id="IPR051941">
    <property type="entry name" value="BG_Antigen-Binding_Lectin"/>
</dbReference>
<evidence type="ECO:0000313" key="11">
    <source>
        <dbReference type="EMBL" id="MEQ2315692.1"/>
    </source>
</evidence>
<dbReference type="InterPro" id="IPR000421">
    <property type="entry name" value="FA58C"/>
</dbReference>
<keyword evidence="8" id="KW-0106">Calcium</keyword>
<organism evidence="11 12">
    <name type="scientific">Ameca splendens</name>
    <dbReference type="NCBI Taxonomy" id="208324"/>
    <lineage>
        <taxon>Eukaryota</taxon>
        <taxon>Metazoa</taxon>
        <taxon>Chordata</taxon>
        <taxon>Craniata</taxon>
        <taxon>Vertebrata</taxon>
        <taxon>Euteleostomi</taxon>
        <taxon>Actinopterygii</taxon>
        <taxon>Neopterygii</taxon>
        <taxon>Teleostei</taxon>
        <taxon>Neoteleostei</taxon>
        <taxon>Acanthomorphata</taxon>
        <taxon>Ovalentaria</taxon>
        <taxon>Atherinomorphae</taxon>
        <taxon>Cyprinodontiformes</taxon>
        <taxon>Goodeidae</taxon>
        <taxon>Ameca</taxon>
    </lineage>
</organism>
<keyword evidence="9" id="KW-1015">Disulfide bond</keyword>
<comment type="caution">
    <text evidence="11">The sequence shown here is derived from an EMBL/GenBank/DDBJ whole genome shotgun (WGS) entry which is preliminary data.</text>
</comment>
<evidence type="ECO:0000256" key="2">
    <source>
        <dbReference type="ARBA" id="ARBA00004613"/>
    </source>
</evidence>
<dbReference type="Gene3D" id="2.60.120.260">
    <property type="entry name" value="Galactose-binding domain-like"/>
    <property type="match status" value="2"/>
</dbReference>
<protein>
    <recommendedName>
        <fullName evidence="10">F5/8 type C domain-containing protein</fullName>
    </recommendedName>
</protein>
<dbReference type="PANTHER" id="PTHR45713:SF8">
    <property type="entry name" value="SI:CH211-215K15.4"/>
    <property type="match status" value="1"/>
</dbReference>
<evidence type="ECO:0000256" key="6">
    <source>
        <dbReference type="ARBA" id="ARBA00022723"/>
    </source>
</evidence>
<dbReference type="PROSITE" id="PS50022">
    <property type="entry name" value="FA58C_3"/>
    <property type="match status" value="1"/>
</dbReference>
<reference evidence="11 12" key="1">
    <citation type="submission" date="2021-06" db="EMBL/GenBank/DDBJ databases">
        <authorList>
            <person name="Palmer J.M."/>
        </authorList>
    </citation>
    <scope>NUCLEOTIDE SEQUENCE [LARGE SCALE GENOMIC DNA]</scope>
    <source>
        <strain evidence="11 12">AS_MEX2019</strain>
        <tissue evidence="11">Muscle</tissue>
    </source>
</reference>
<keyword evidence="7" id="KW-0430">Lectin</keyword>
<evidence type="ECO:0000256" key="1">
    <source>
        <dbReference type="ARBA" id="ARBA00002219"/>
    </source>
</evidence>
<dbReference type="InterPro" id="IPR006585">
    <property type="entry name" value="FTP1"/>
</dbReference>
<keyword evidence="12" id="KW-1185">Reference proteome</keyword>
<dbReference type="Pfam" id="PF22633">
    <property type="entry name" value="F5_F8_type_C_2"/>
    <property type="match status" value="2"/>
</dbReference>
<evidence type="ECO:0000256" key="4">
    <source>
        <dbReference type="ARBA" id="ARBA00011233"/>
    </source>
</evidence>
<proteinExistence type="inferred from homology"/>
<keyword evidence="5" id="KW-0964">Secreted</keyword>
<sequence length="386" mass="43051">MRGFPQWARSGPTEGGTEIIRLFWCTGSMHKSPRMVKQNFLPVYGKPQDCQLCGQRSCLHRCLLSGPSQLKIMRHAVSFHLLLLLPMYSAYTYQNVALRGKATQSTRYKGEWDSFVDAYNAIDGNRNGDLKQGSCTHTAAETNPWWRVDLLDLYIVTQIIITNRGDWGEEWINGAEVRVGTSLRDQGSANPLVATIPAIAAGSSYTINMTHSVEGRYVIVVIPGLSKILTLCEVEVYGYRAPTEENVAVYGKASQSTVYPGAIAYYAIDGYREGRWSQGSCSATNNDFNPWWRLDLGRTHKVFSVNVTNRVEYHTRINGAEIRIGDSLDNNGNNNPRCAVISTISPGFTETFQCNGMNGRFINIVIPGRNEYLTLCEVEVYASSLD</sequence>
<comment type="function">
    <text evidence="1">Acts as a defensive agent. Recognizes blood group fucosylated oligosaccharides including A, B, H and Lewis B-type antigens. Does not recognize Lewis A antigen and has low affinity for monovalent haptens.</text>
</comment>
<evidence type="ECO:0000256" key="8">
    <source>
        <dbReference type="ARBA" id="ARBA00022837"/>
    </source>
</evidence>
<name>A0ABV1AC91_9TELE</name>
<accession>A0ABV1AC91</accession>
<evidence type="ECO:0000256" key="9">
    <source>
        <dbReference type="ARBA" id="ARBA00023157"/>
    </source>
</evidence>
<evidence type="ECO:0000259" key="10">
    <source>
        <dbReference type="PROSITE" id="PS50022"/>
    </source>
</evidence>
<dbReference type="InterPro" id="IPR008979">
    <property type="entry name" value="Galactose-bd-like_sf"/>
</dbReference>
<dbReference type="SUPFAM" id="SSF49785">
    <property type="entry name" value="Galactose-binding domain-like"/>
    <property type="match status" value="2"/>
</dbReference>
<feature type="domain" description="F5/8 type C" evidence="10">
    <location>
        <begin position="232"/>
        <end position="383"/>
    </location>
</feature>
<dbReference type="SMART" id="SM00607">
    <property type="entry name" value="FTP"/>
    <property type="match status" value="2"/>
</dbReference>
<dbReference type="EMBL" id="JAHRIP010087076">
    <property type="protein sequence ID" value="MEQ2315692.1"/>
    <property type="molecule type" value="Genomic_DNA"/>
</dbReference>
<comment type="subcellular location">
    <subcellularLocation>
        <location evidence="2">Secreted</location>
    </subcellularLocation>
</comment>